<name>A0A8H3PJ34_9LECA</name>
<evidence type="ECO:0000313" key="2">
    <source>
        <dbReference type="EMBL" id="CAF9941420.1"/>
    </source>
</evidence>
<gene>
    <name evidence="2" type="ORF">IMSHALPRED_002568</name>
</gene>
<feature type="region of interest" description="Disordered" evidence="1">
    <location>
        <begin position="80"/>
        <end position="102"/>
    </location>
</feature>
<proteinExistence type="predicted"/>
<protein>
    <submittedName>
        <fullName evidence="2">Uncharacterized protein</fullName>
    </submittedName>
</protein>
<evidence type="ECO:0000313" key="3">
    <source>
        <dbReference type="Proteomes" id="UP000664534"/>
    </source>
</evidence>
<comment type="caution">
    <text evidence="2">The sequence shown here is derived from an EMBL/GenBank/DDBJ whole genome shotgun (WGS) entry which is preliminary data.</text>
</comment>
<keyword evidence="3" id="KW-1185">Reference proteome</keyword>
<sequence length="119" mass="12887">MDPQIPAHVHPHPVLAEPLSTPFPSTRIDLSRQECLSAPFEDEDSRWASGCFWGAEEALGVDIEAVTIETLGDAAVLTSEPEDGINETHEITLPRPTSGPGTRSSLCSVFYDRTLTAIN</sequence>
<organism evidence="2 3">
    <name type="scientific">Imshaugia aleurites</name>
    <dbReference type="NCBI Taxonomy" id="172621"/>
    <lineage>
        <taxon>Eukaryota</taxon>
        <taxon>Fungi</taxon>
        <taxon>Dikarya</taxon>
        <taxon>Ascomycota</taxon>
        <taxon>Pezizomycotina</taxon>
        <taxon>Lecanoromycetes</taxon>
        <taxon>OSLEUM clade</taxon>
        <taxon>Lecanoromycetidae</taxon>
        <taxon>Lecanorales</taxon>
        <taxon>Lecanorineae</taxon>
        <taxon>Parmeliaceae</taxon>
        <taxon>Imshaugia</taxon>
    </lineage>
</organism>
<accession>A0A8H3PJ34</accession>
<dbReference type="OrthoDB" id="5393725at2759"/>
<dbReference type="AlphaFoldDB" id="A0A8H3PJ34"/>
<dbReference type="Proteomes" id="UP000664534">
    <property type="component" value="Unassembled WGS sequence"/>
</dbReference>
<reference evidence="2" key="1">
    <citation type="submission" date="2021-03" db="EMBL/GenBank/DDBJ databases">
        <authorList>
            <person name="Tagirdzhanova G."/>
        </authorList>
    </citation>
    <scope>NUCLEOTIDE SEQUENCE</scope>
</reference>
<evidence type="ECO:0000256" key="1">
    <source>
        <dbReference type="SAM" id="MobiDB-lite"/>
    </source>
</evidence>
<dbReference type="EMBL" id="CAJPDT010000148">
    <property type="protein sequence ID" value="CAF9941420.1"/>
    <property type="molecule type" value="Genomic_DNA"/>
</dbReference>